<feature type="binding site" evidence="11">
    <location>
        <position position="135"/>
    </location>
    <ligand>
        <name>substrate</name>
    </ligand>
</feature>
<proteinExistence type="inferred from homology"/>
<dbReference type="GO" id="GO:0004765">
    <property type="term" value="F:shikimate kinase activity"/>
    <property type="evidence" value="ECO:0007669"/>
    <property type="project" value="UniProtKB-UniRule"/>
</dbReference>
<dbReference type="GO" id="GO:0009423">
    <property type="term" value="P:chorismate biosynthetic process"/>
    <property type="evidence" value="ECO:0007669"/>
    <property type="project" value="UniProtKB-UniRule"/>
</dbReference>
<dbReference type="InterPro" id="IPR023000">
    <property type="entry name" value="Shikimate_kinase_CS"/>
</dbReference>
<feature type="binding site" evidence="11">
    <location>
        <position position="78"/>
    </location>
    <ligand>
        <name>substrate</name>
    </ligand>
</feature>
<comment type="cofactor">
    <cofactor evidence="11">
        <name>Mg(2+)</name>
        <dbReference type="ChEBI" id="CHEBI:18420"/>
    </cofactor>
    <text evidence="11">Binds 1 Mg(2+) ion per subunit.</text>
</comment>
<gene>
    <name evidence="11" type="primary">aroK</name>
    <name evidence="12" type="ORF">E3J95_02960</name>
</gene>
<dbReference type="Pfam" id="PF01202">
    <property type="entry name" value="SKI"/>
    <property type="match status" value="1"/>
</dbReference>
<dbReference type="Gene3D" id="3.40.50.300">
    <property type="entry name" value="P-loop containing nucleotide triphosphate hydrolases"/>
    <property type="match status" value="1"/>
</dbReference>
<keyword evidence="7 11" id="KW-0418">Kinase</keyword>
<comment type="subunit">
    <text evidence="11">Monomer.</text>
</comment>
<evidence type="ECO:0000256" key="7">
    <source>
        <dbReference type="ARBA" id="ARBA00022777"/>
    </source>
</evidence>
<evidence type="ECO:0000313" key="13">
    <source>
        <dbReference type="Proteomes" id="UP000320781"/>
    </source>
</evidence>
<feature type="binding site" evidence="11">
    <location>
        <position position="56"/>
    </location>
    <ligand>
        <name>substrate</name>
    </ligand>
</feature>
<dbReference type="PANTHER" id="PTHR21087">
    <property type="entry name" value="SHIKIMATE KINASE"/>
    <property type="match status" value="1"/>
</dbReference>
<evidence type="ECO:0000256" key="5">
    <source>
        <dbReference type="ARBA" id="ARBA00022679"/>
    </source>
</evidence>
<dbReference type="InterPro" id="IPR031322">
    <property type="entry name" value="Shikimate/glucono_kinase"/>
</dbReference>
<keyword evidence="9 11" id="KW-0057">Aromatic amino acid biosynthesis</keyword>
<dbReference type="UniPathway" id="UPA00053">
    <property type="reaction ID" value="UER00088"/>
</dbReference>
<dbReference type="PANTHER" id="PTHR21087:SF16">
    <property type="entry name" value="SHIKIMATE KINASE 1, CHLOROPLASTIC"/>
    <property type="match status" value="1"/>
</dbReference>
<dbReference type="CDD" id="cd00464">
    <property type="entry name" value="SK"/>
    <property type="match status" value="1"/>
</dbReference>
<dbReference type="GO" id="GO:0005829">
    <property type="term" value="C:cytosol"/>
    <property type="evidence" value="ECO:0007669"/>
    <property type="project" value="TreeGrafter"/>
</dbReference>
<evidence type="ECO:0000256" key="6">
    <source>
        <dbReference type="ARBA" id="ARBA00022741"/>
    </source>
</evidence>
<comment type="caution">
    <text evidence="12">The sequence shown here is derived from an EMBL/GenBank/DDBJ whole genome shotgun (WGS) entry which is preliminary data.</text>
</comment>
<keyword evidence="8 11" id="KW-0067">ATP-binding</keyword>
<accession>A0A523QK17</accession>
<keyword evidence="6 11" id="KW-0547">Nucleotide-binding</keyword>
<evidence type="ECO:0000256" key="9">
    <source>
        <dbReference type="ARBA" id="ARBA00023141"/>
    </source>
</evidence>
<feature type="binding site" evidence="11">
    <location>
        <position position="14"/>
    </location>
    <ligand>
        <name>Mg(2+)</name>
        <dbReference type="ChEBI" id="CHEBI:18420"/>
    </ligand>
</feature>
<evidence type="ECO:0000256" key="8">
    <source>
        <dbReference type="ARBA" id="ARBA00022840"/>
    </source>
</evidence>
<organism evidence="12 13">
    <name type="scientific">Aerophobetes bacterium</name>
    <dbReference type="NCBI Taxonomy" id="2030807"/>
    <lineage>
        <taxon>Bacteria</taxon>
        <taxon>Candidatus Aerophobota</taxon>
    </lineage>
</organism>
<evidence type="ECO:0000256" key="4">
    <source>
        <dbReference type="ARBA" id="ARBA00022605"/>
    </source>
</evidence>
<reference evidence="12 13" key="1">
    <citation type="submission" date="2019-03" db="EMBL/GenBank/DDBJ databases">
        <title>Metabolic potential of uncultured bacteria and archaea associated with petroleum seepage in deep-sea sediments.</title>
        <authorList>
            <person name="Dong X."/>
            <person name="Hubert C."/>
        </authorList>
    </citation>
    <scope>NUCLEOTIDE SEQUENCE [LARGE SCALE GENOMIC DNA]</scope>
    <source>
        <strain evidence="12">E44_bin92</strain>
    </source>
</reference>
<dbReference type="PRINTS" id="PR01100">
    <property type="entry name" value="SHIKIMTKNASE"/>
</dbReference>
<keyword evidence="4 11" id="KW-0028">Amino-acid biosynthesis</keyword>
<dbReference type="SUPFAM" id="SSF52540">
    <property type="entry name" value="P-loop containing nucleoside triphosphate hydrolases"/>
    <property type="match status" value="1"/>
</dbReference>
<feature type="binding site" evidence="11">
    <location>
        <position position="32"/>
    </location>
    <ligand>
        <name>substrate</name>
    </ligand>
</feature>
<dbReference type="InterPro" id="IPR000623">
    <property type="entry name" value="Shikimate_kinase/TSH1"/>
</dbReference>
<feature type="binding site" evidence="11">
    <location>
        <begin position="10"/>
        <end position="15"/>
    </location>
    <ligand>
        <name>ATP</name>
        <dbReference type="ChEBI" id="CHEBI:30616"/>
    </ligand>
</feature>
<dbReference type="InterPro" id="IPR027417">
    <property type="entry name" value="P-loop_NTPase"/>
</dbReference>
<sequence>MNIIITGFMGTGKSAVGRRLAKKLRMEYLDTDDLIEERDGSKICHIFEEKGESYFRRLESAIVREVSHLDNYVISTGGGVVLRDENIKALKRNGLIICLAANSETILKRTTGIQDRPLLNEPDPVRKIEELLRMRQPYYGKADFSVQTSNLAVEEVTRRIQEFLRKKDEGCSCRPGGA</sequence>
<evidence type="ECO:0000256" key="11">
    <source>
        <dbReference type="HAMAP-Rule" id="MF_00109"/>
    </source>
</evidence>
<keyword evidence="11" id="KW-0479">Metal-binding</keyword>
<dbReference type="GO" id="GO:0005524">
    <property type="term" value="F:ATP binding"/>
    <property type="evidence" value="ECO:0007669"/>
    <property type="project" value="UniProtKB-UniRule"/>
</dbReference>
<comment type="caution">
    <text evidence="11">Lacks conserved residue(s) required for the propagation of feature annotation.</text>
</comment>
<evidence type="ECO:0000256" key="10">
    <source>
        <dbReference type="ARBA" id="ARBA00048567"/>
    </source>
</evidence>
<dbReference type="GO" id="GO:0009073">
    <property type="term" value="P:aromatic amino acid family biosynthetic process"/>
    <property type="evidence" value="ECO:0007669"/>
    <property type="project" value="UniProtKB-KW"/>
</dbReference>
<comment type="subcellular location">
    <subcellularLocation>
        <location evidence="11">Cytoplasm</location>
    </subcellularLocation>
</comment>
<dbReference type="HAMAP" id="MF_00109">
    <property type="entry name" value="Shikimate_kinase"/>
    <property type="match status" value="1"/>
</dbReference>
<dbReference type="GO" id="GO:0000287">
    <property type="term" value="F:magnesium ion binding"/>
    <property type="evidence" value="ECO:0007669"/>
    <property type="project" value="UniProtKB-UniRule"/>
</dbReference>
<evidence type="ECO:0000256" key="3">
    <source>
        <dbReference type="ARBA" id="ARBA00012154"/>
    </source>
</evidence>
<dbReference type="EMBL" id="SOKU01000138">
    <property type="protein sequence ID" value="TES86041.1"/>
    <property type="molecule type" value="Genomic_DNA"/>
</dbReference>
<evidence type="ECO:0000256" key="2">
    <source>
        <dbReference type="ARBA" id="ARBA00006997"/>
    </source>
</evidence>
<dbReference type="AlphaFoldDB" id="A0A523QK17"/>
<dbReference type="Proteomes" id="UP000320781">
    <property type="component" value="Unassembled WGS sequence"/>
</dbReference>
<comment type="function">
    <text evidence="11">Catalyzes the specific phosphorylation of the 3-hydroxyl group of shikimic acid using ATP as a cosubstrate.</text>
</comment>
<dbReference type="GO" id="GO:0008652">
    <property type="term" value="P:amino acid biosynthetic process"/>
    <property type="evidence" value="ECO:0007669"/>
    <property type="project" value="UniProtKB-KW"/>
</dbReference>
<evidence type="ECO:0000313" key="12">
    <source>
        <dbReference type="EMBL" id="TES86041.1"/>
    </source>
</evidence>
<protein>
    <recommendedName>
        <fullName evidence="3 11">Shikimate kinase</fullName>
        <shortName evidence="11">SK</shortName>
        <ecNumber evidence="3 11">2.7.1.71</ecNumber>
    </recommendedName>
</protein>
<keyword evidence="11" id="KW-0963">Cytoplasm</keyword>
<keyword evidence="11" id="KW-0460">Magnesium</keyword>
<comment type="similarity">
    <text evidence="2 11">Belongs to the shikimate kinase family.</text>
</comment>
<comment type="catalytic activity">
    <reaction evidence="10 11">
        <text>shikimate + ATP = 3-phosphoshikimate + ADP + H(+)</text>
        <dbReference type="Rhea" id="RHEA:13121"/>
        <dbReference type="ChEBI" id="CHEBI:15378"/>
        <dbReference type="ChEBI" id="CHEBI:30616"/>
        <dbReference type="ChEBI" id="CHEBI:36208"/>
        <dbReference type="ChEBI" id="CHEBI:145989"/>
        <dbReference type="ChEBI" id="CHEBI:456216"/>
        <dbReference type="EC" id="2.7.1.71"/>
    </reaction>
</comment>
<comment type="pathway">
    <text evidence="1 11">Metabolic intermediate biosynthesis; chorismate biosynthesis; chorismate from D-erythrose 4-phosphate and phosphoenolpyruvate: step 5/7.</text>
</comment>
<keyword evidence="5 11" id="KW-0808">Transferase</keyword>
<evidence type="ECO:0000256" key="1">
    <source>
        <dbReference type="ARBA" id="ARBA00004842"/>
    </source>
</evidence>
<feature type="binding site" evidence="11">
    <location>
        <position position="116"/>
    </location>
    <ligand>
        <name>ATP</name>
        <dbReference type="ChEBI" id="CHEBI:30616"/>
    </ligand>
</feature>
<dbReference type="EC" id="2.7.1.71" evidence="3 11"/>
<dbReference type="PROSITE" id="PS01128">
    <property type="entry name" value="SHIKIMATE_KINASE"/>
    <property type="match status" value="1"/>
</dbReference>
<name>A0A523QK17_UNCAE</name>